<dbReference type="CDD" id="cd02440">
    <property type="entry name" value="AdoMet_MTases"/>
    <property type="match status" value="1"/>
</dbReference>
<dbReference type="RefSeq" id="WP_105358823.1">
    <property type="nucleotide sequence ID" value="NZ_PUIB01000025.1"/>
</dbReference>
<dbReference type="Gene3D" id="3.40.50.150">
    <property type="entry name" value="Vaccinia Virus protein VP39"/>
    <property type="match status" value="1"/>
</dbReference>
<evidence type="ECO:0000256" key="6">
    <source>
        <dbReference type="ARBA" id="ARBA00022694"/>
    </source>
</evidence>
<reference evidence="8 9" key="1">
    <citation type="submission" date="2018-02" db="EMBL/GenBank/DDBJ databases">
        <title>Comparative genomes isolates from brazilian mangrove.</title>
        <authorList>
            <person name="Araujo J.E."/>
            <person name="Taketani R.G."/>
            <person name="Silva M.C.P."/>
            <person name="Loureco M.V."/>
            <person name="Andreote F.D."/>
        </authorList>
    </citation>
    <scope>NUCLEOTIDE SEQUENCE [LARGE SCALE GENOMIC DNA]</scope>
    <source>
        <strain evidence="8 9">NAP PRIS-MGV</strain>
    </source>
</reference>
<dbReference type="InterPro" id="IPR055361">
    <property type="entry name" value="tRNA_methyltr_TrmB_bact"/>
</dbReference>
<dbReference type="EC" id="2.1.1.33" evidence="7"/>
<evidence type="ECO:0000256" key="7">
    <source>
        <dbReference type="HAMAP-Rule" id="MF_01057"/>
    </source>
</evidence>
<evidence type="ECO:0000256" key="3">
    <source>
        <dbReference type="ARBA" id="ARBA00022603"/>
    </source>
</evidence>
<feature type="binding site" evidence="7">
    <location>
        <begin position="192"/>
        <end position="195"/>
    </location>
    <ligand>
        <name>substrate</name>
    </ligand>
</feature>
<keyword evidence="6 7" id="KW-0819">tRNA processing</keyword>
<dbReference type="EMBL" id="PUIB01000025">
    <property type="protein sequence ID" value="PQO28345.1"/>
    <property type="molecule type" value="Genomic_DNA"/>
</dbReference>
<evidence type="ECO:0000256" key="1">
    <source>
        <dbReference type="ARBA" id="ARBA00000142"/>
    </source>
</evidence>
<dbReference type="OrthoDB" id="9802090at2"/>
<dbReference type="PANTHER" id="PTHR23417">
    <property type="entry name" value="3-DEOXY-D-MANNO-OCTULOSONIC-ACID TRANSFERASE/TRNA GUANINE-N 7 - -METHYLTRANSFERASE"/>
    <property type="match status" value="1"/>
</dbReference>
<dbReference type="PROSITE" id="PS51625">
    <property type="entry name" value="SAM_MT_TRMB"/>
    <property type="match status" value="1"/>
</dbReference>
<feature type="binding site" evidence="7">
    <location>
        <position position="119"/>
    </location>
    <ligand>
        <name>S-adenosyl-L-methionine</name>
        <dbReference type="ChEBI" id="CHEBI:59789"/>
    </ligand>
</feature>
<accession>A0A2S8F876</accession>
<dbReference type="PANTHER" id="PTHR23417:SF14">
    <property type="entry name" value="PENTACOTRIPEPTIDE-REPEAT REGION OF PRORP DOMAIN-CONTAINING PROTEIN"/>
    <property type="match status" value="1"/>
</dbReference>
<comment type="catalytic activity">
    <reaction evidence="1 7">
        <text>guanosine(46) in tRNA + S-adenosyl-L-methionine = N(7)-methylguanosine(46) in tRNA + S-adenosyl-L-homocysteine</text>
        <dbReference type="Rhea" id="RHEA:42708"/>
        <dbReference type="Rhea" id="RHEA-COMP:10188"/>
        <dbReference type="Rhea" id="RHEA-COMP:10189"/>
        <dbReference type="ChEBI" id="CHEBI:57856"/>
        <dbReference type="ChEBI" id="CHEBI:59789"/>
        <dbReference type="ChEBI" id="CHEBI:74269"/>
        <dbReference type="ChEBI" id="CHEBI:74480"/>
        <dbReference type="EC" id="2.1.1.33"/>
    </reaction>
</comment>
<dbReference type="InterPro" id="IPR003358">
    <property type="entry name" value="tRNA_(Gua-N-7)_MeTrfase_Trmb"/>
</dbReference>
<name>A0A2S8F876_9BACT</name>
<evidence type="ECO:0000256" key="2">
    <source>
        <dbReference type="ARBA" id="ARBA00003015"/>
    </source>
</evidence>
<protein>
    <recommendedName>
        <fullName evidence="7">tRNA (guanine-N(7)-)-methyltransferase</fullName>
        <ecNumber evidence="7">2.1.1.33</ecNumber>
    </recommendedName>
    <alternativeName>
        <fullName evidence="7">tRNA (guanine(46)-N(7))-methyltransferase</fullName>
    </alternativeName>
    <alternativeName>
        <fullName evidence="7">tRNA(m7G46)-methyltransferase</fullName>
    </alternativeName>
</protein>
<feature type="binding site" evidence="7">
    <location>
        <position position="123"/>
    </location>
    <ligand>
        <name>substrate</name>
    </ligand>
</feature>
<evidence type="ECO:0000256" key="5">
    <source>
        <dbReference type="ARBA" id="ARBA00022691"/>
    </source>
</evidence>
<sequence length="214" mass="25019">MGRKALPKLNPEVDFSRHFFTSDVLEQQPDLHSYFEKQQPLEIEVGTGKGLFMKTASGENPEHNFLGIEIAFKYARFAGYKLAKEGRTNAVMFHGDGQKIFPQYVKDGSLEAVHVYFPDPWWKARHHRRRLMNEAFCCEIERALRVGGKLHFWTDVLDYFEMAVETLHAHTKLEGPNPVEESPAEHDLDYRTHFERRMRKNDMDVFRSQFVKAS</sequence>
<proteinExistence type="inferred from homology"/>
<evidence type="ECO:0000256" key="4">
    <source>
        <dbReference type="ARBA" id="ARBA00022679"/>
    </source>
</evidence>
<evidence type="ECO:0000313" key="8">
    <source>
        <dbReference type="EMBL" id="PQO28345.1"/>
    </source>
</evidence>
<feature type="binding site" evidence="7">
    <location>
        <position position="69"/>
    </location>
    <ligand>
        <name>S-adenosyl-L-methionine</name>
        <dbReference type="ChEBI" id="CHEBI:59789"/>
    </ligand>
</feature>
<comment type="function">
    <text evidence="2 7">Catalyzes the formation of N(7)-methylguanine at position 46 (m7G46) in tRNA.</text>
</comment>
<comment type="caution">
    <text evidence="7">Lacks conserved residue(s) required for the propagation of feature annotation.</text>
</comment>
<feature type="binding site" evidence="7">
    <location>
        <position position="155"/>
    </location>
    <ligand>
        <name>substrate</name>
    </ligand>
</feature>
<comment type="caution">
    <text evidence="8">The sequence shown here is derived from an EMBL/GenBank/DDBJ whole genome shotgun (WGS) entry which is preliminary data.</text>
</comment>
<feature type="binding site" evidence="7">
    <location>
        <position position="96"/>
    </location>
    <ligand>
        <name>S-adenosyl-L-methionine</name>
        <dbReference type="ChEBI" id="CHEBI:59789"/>
    </ligand>
</feature>
<dbReference type="UniPathway" id="UPA00989"/>
<dbReference type="NCBIfam" id="TIGR00091">
    <property type="entry name" value="tRNA (guanosine(46)-N7)-methyltransferase TrmB"/>
    <property type="match status" value="1"/>
</dbReference>
<gene>
    <name evidence="7 8" type="primary">trmB</name>
    <name evidence="8" type="ORF">C5Y98_25975</name>
</gene>
<dbReference type="SUPFAM" id="SSF53335">
    <property type="entry name" value="S-adenosyl-L-methionine-dependent methyltransferases"/>
    <property type="match status" value="1"/>
</dbReference>
<dbReference type="Proteomes" id="UP000239388">
    <property type="component" value="Unassembled WGS sequence"/>
</dbReference>
<keyword evidence="4 7" id="KW-0808">Transferase</keyword>
<evidence type="ECO:0000313" key="9">
    <source>
        <dbReference type="Proteomes" id="UP000239388"/>
    </source>
</evidence>
<keyword evidence="3 7" id="KW-0489">Methyltransferase</keyword>
<dbReference type="Pfam" id="PF02390">
    <property type="entry name" value="Methyltransf_4"/>
    <property type="match status" value="1"/>
</dbReference>
<dbReference type="InterPro" id="IPR029063">
    <property type="entry name" value="SAM-dependent_MTases_sf"/>
</dbReference>
<comment type="pathway">
    <text evidence="7">tRNA modification; N(7)-methylguanine-tRNA biosynthesis.</text>
</comment>
<dbReference type="HAMAP" id="MF_01057">
    <property type="entry name" value="tRNA_methyltr_TrmB"/>
    <property type="match status" value="1"/>
</dbReference>
<feature type="binding site" evidence="7">
    <location>
        <position position="44"/>
    </location>
    <ligand>
        <name>S-adenosyl-L-methionine</name>
        <dbReference type="ChEBI" id="CHEBI:59789"/>
    </ligand>
</feature>
<comment type="similarity">
    <text evidence="7">Belongs to the class I-like SAM-binding methyltransferase superfamily. TrmB family.</text>
</comment>
<dbReference type="GO" id="GO:0008176">
    <property type="term" value="F:tRNA (guanine(46)-N7)-methyltransferase activity"/>
    <property type="evidence" value="ECO:0007669"/>
    <property type="project" value="UniProtKB-UniRule"/>
</dbReference>
<organism evidence="8 9">
    <name type="scientific">Blastopirellula marina</name>
    <dbReference type="NCBI Taxonomy" id="124"/>
    <lineage>
        <taxon>Bacteria</taxon>
        <taxon>Pseudomonadati</taxon>
        <taxon>Planctomycetota</taxon>
        <taxon>Planctomycetia</taxon>
        <taxon>Pirellulales</taxon>
        <taxon>Pirellulaceae</taxon>
        <taxon>Blastopirellula</taxon>
    </lineage>
</organism>
<keyword evidence="5 7" id="KW-0949">S-adenosyl-L-methionine</keyword>
<dbReference type="GO" id="GO:0043527">
    <property type="term" value="C:tRNA methyltransferase complex"/>
    <property type="evidence" value="ECO:0007669"/>
    <property type="project" value="TreeGrafter"/>
</dbReference>
<dbReference type="AlphaFoldDB" id="A0A2S8F876"/>